<evidence type="ECO:0000256" key="1">
    <source>
        <dbReference type="ARBA" id="ARBA00009437"/>
    </source>
</evidence>
<keyword evidence="3" id="KW-0238">DNA-binding</keyword>
<organism evidence="6 7">
    <name type="scientific">Oceanisphaera avium</name>
    <dbReference type="NCBI Taxonomy" id="1903694"/>
    <lineage>
        <taxon>Bacteria</taxon>
        <taxon>Pseudomonadati</taxon>
        <taxon>Pseudomonadota</taxon>
        <taxon>Gammaproteobacteria</taxon>
        <taxon>Aeromonadales</taxon>
        <taxon>Aeromonadaceae</taxon>
        <taxon>Oceanisphaera</taxon>
    </lineage>
</organism>
<dbReference type="Pfam" id="PF03466">
    <property type="entry name" value="LysR_substrate"/>
    <property type="match status" value="1"/>
</dbReference>
<dbReference type="EMBL" id="CP021376">
    <property type="protein sequence ID" value="ART81174.1"/>
    <property type="molecule type" value="Genomic_DNA"/>
</dbReference>
<dbReference type="Gene3D" id="3.40.190.290">
    <property type="match status" value="1"/>
</dbReference>
<dbReference type="InterPro" id="IPR058163">
    <property type="entry name" value="LysR-type_TF_proteobact-type"/>
</dbReference>
<reference evidence="7" key="1">
    <citation type="submission" date="2017-05" db="EMBL/GenBank/DDBJ databases">
        <authorList>
            <person name="Sung H."/>
        </authorList>
    </citation>
    <scope>NUCLEOTIDE SEQUENCE [LARGE SCALE GENOMIC DNA]</scope>
    <source>
        <strain evidence="7">AMac2203</strain>
    </source>
</reference>
<name>A0A1Y0D1F9_9GAMM</name>
<dbReference type="InterPro" id="IPR036388">
    <property type="entry name" value="WH-like_DNA-bd_sf"/>
</dbReference>
<dbReference type="SUPFAM" id="SSF46785">
    <property type="entry name" value="Winged helix' DNA-binding domain"/>
    <property type="match status" value="1"/>
</dbReference>
<accession>A0A1Y0D1F9</accession>
<gene>
    <name evidence="6" type="ORF">CBP12_10315</name>
</gene>
<keyword evidence="2" id="KW-0805">Transcription regulation</keyword>
<evidence type="ECO:0000313" key="7">
    <source>
        <dbReference type="Proteomes" id="UP000243793"/>
    </source>
</evidence>
<dbReference type="InterPro" id="IPR005119">
    <property type="entry name" value="LysR_subst-bd"/>
</dbReference>
<feature type="domain" description="HTH lysR-type" evidence="5">
    <location>
        <begin position="1"/>
        <end position="59"/>
    </location>
</feature>
<dbReference type="AlphaFoldDB" id="A0A1Y0D1F9"/>
<dbReference type="Proteomes" id="UP000243793">
    <property type="component" value="Chromosome"/>
</dbReference>
<sequence length="296" mass="33140">MDDWHEIYIAYQVARLGSLSAAALQLDVHHSTVLRRINALETKLGTRLFHRHARGYVATEAGQALLAAAAQAEETFSRMRAQVGESEALAGTLILTSVNNLVPYITPLLAEFQRQHPNIRLEYSADRRVYRLEHGEAHVGIRSGSRPQELDYVVQHLTRAAGTLYASREYVRRYGCITSLEDIAGHRFIGTTSPRPGSLFMRWMEKKVLPEQIFYRVQDFTGFIPALEAGMGCGPLSCWQASLASGLQPLLPPPESWTHDLWLTSHGDLHSTAKVQAFTQFIKSSIAERQSDFIPV</sequence>
<evidence type="ECO:0000256" key="3">
    <source>
        <dbReference type="ARBA" id="ARBA00023125"/>
    </source>
</evidence>
<evidence type="ECO:0000259" key="5">
    <source>
        <dbReference type="PROSITE" id="PS50931"/>
    </source>
</evidence>
<dbReference type="PANTHER" id="PTHR30537">
    <property type="entry name" value="HTH-TYPE TRANSCRIPTIONAL REGULATOR"/>
    <property type="match status" value="1"/>
</dbReference>
<comment type="similarity">
    <text evidence="1">Belongs to the LysR transcriptional regulatory family.</text>
</comment>
<dbReference type="SUPFAM" id="SSF53850">
    <property type="entry name" value="Periplasmic binding protein-like II"/>
    <property type="match status" value="1"/>
</dbReference>
<dbReference type="OrthoDB" id="570111at2"/>
<dbReference type="InterPro" id="IPR000847">
    <property type="entry name" value="LysR_HTH_N"/>
</dbReference>
<dbReference type="PROSITE" id="PS50931">
    <property type="entry name" value="HTH_LYSR"/>
    <property type="match status" value="1"/>
</dbReference>
<dbReference type="KEGG" id="ocm:CBP12_10315"/>
<dbReference type="GO" id="GO:0003700">
    <property type="term" value="F:DNA-binding transcription factor activity"/>
    <property type="evidence" value="ECO:0007669"/>
    <property type="project" value="InterPro"/>
</dbReference>
<dbReference type="InterPro" id="IPR036390">
    <property type="entry name" value="WH_DNA-bd_sf"/>
</dbReference>
<dbReference type="GO" id="GO:0006351">
    <property type="term" value="P:DNA-templated transcription"/>
    <property type="evidence" value="ECO:0007669"/>
    <property type="project" value="TreeGrafter"/>
</dbReference>
<dbReference type="PANTHER" id="PTHR30537:SF3">
    <property type="entry name" value="TRANSCRIPTIONAL REGULATORY PROTEIN"/>
    <property type="match status" value="1"/>
</dbReference>
<evidence type="ECO:0000313" key="6">
    <source>
        <dbReference type="EMBL" id="ART81174.1"/>
    </source>
</evidence>
<evidence type="ECO:0000256" key="4">
    <source>
        <dbReference type="ARBA" id="ARBA00023163"/>
    </source>
</evidence>
<proteinExistence type="inferred from homology"/>
<dbReference type="Pfam" id="PF00126">
    <property type="entry name" value="HTH_1"/>
    <property type="match status" value="1"/>
</dbReference>
<keyword evidence="4" id="KW-0804">Transcription</keyword>
<protein>
    <submittedName>
        <fullName evidence="6">LysR family transcriptional regulator</fullName>
    </submittedName>
</protein>
<dbReference type="Gene3D" id="1.10.10.10">
    <property type="entry name" value="Winged helix-like DNA-binding domain superfamily/Winged helix DNA-binding domain"/>
    <property type="match status" value="1"/>
</dbReference>
<keyword evidence="7" id="KW-1185">Reference proteome</keyword>
<evidence type="ECO:0000256" key="2">
    <source>
        <dbReference type="ARBA" id="ARBA00023015"/>
    </source>
</evidence>
<dbReference type="GO" id="GO:0043565">
    <property type="term" value="F:sequence-specific DNA binding"/>
    <property type="evidence" value="ECO:0007669"/>
    <property type="project" value="TreeGrafter"/>
</dbReference>